<organism evidence="1 2">
    <name type="scientific">Aquilegia coerulea</name>
    <name type="common">Rocky mountain columbine</name>
    <dbReference type="NCBI Taxonomy" id="218851"/>
    <lineage>
        <taxon>Eukaryota</taxon>
        <taxon>Viridiplantae</taxon>
        <taxon>Streptophyta</taxon>
        <taxon>Embryophyta</taxon>
        <taxon>Tracheophyta</taxon>
        <taxon>Spermatophyta</taxon>
        <taxon>Magnoliopsida</taxon>
        <taxon>Ranunculales</taxon>
        <taxon>Ranunculaceae</taxon>
        <taxon>Thalictroideae</taxon>
        <taxon>Aquilegia</taxon>
    </lineage>
</organism>
<evidence type="ECO:0000313" key="1">
    <source>
        <dbReference type="EMBL" id="PIA27426.1"/>
    </source>
</evidence>
<evidence type="ECO:0000313" key="2">
    <source>
        <dbReference type="Proteomes" id="UP000230069"/>
    </source>
</evidence>
<gene>
    <name evidence="1" type="ORF">AQUCO_07800043v1</name>
</gene>
<sequence>MGISESNLFDLPTQSDLLNLFTSGPDKRLNLKPGMELAYITTLTLLYTIPIRQHQEMEQVVRCIITF</sequence>
<reference evidence="1 2" key="1">
    <citation type="submission" date="2017-09" db="EMBL/GenBank/DDBJ databases">
        <title>WGS assembly of Aquilegia coerulea Goldsmith.</title>
        <authorList>
            <person name="Hodges S."/>
            <person name="Kramer E."/>
            <person name="Nordborg M."/>
            <person name="Tomkins J."/>
            <person name="Borevitz J."/>
            <person name="Derieg N."/>
            <person name="Yan J."/>
            <person name="Mihaltcheva S."/>
            <person name="Hayes R.D."/>
            <person name="Rokhsar D."/>
        </authorList>
    </citation>
    <scope>NUCLEOTIDE SEQUENCE [LARGE SCALE GENOMIC DNA]</scope>
    <source>
        <strain evidence="2">cv. Goldsmith</strain>
    </source>
</reference>
<proteinExistence type="predicted"/>
<dbReference type="AlphaFoldDB" id="A0A2G5C840"/>
<dbReference type="EMBL" id="KZ305095">
    <property type="protein sequence ID" value="PIA27426.1"/>
    <property type="molecule type" value="Genomic_DNA"/>
</dbReference>
<keyword evidence="2" id="KW-1185">Reference proteome</keyword>
<dbReference type="InParanoid" id="A0A2G5C840"/>
<accession>A0A2G5C840</accession>
<dbReference type="Proteomes" id="UP000230069">
    <property type="component" value="Unassembled WGS sequence"/>
</dbReference>
<protein>
    <submittedName>
        <fullName evidence="1">Uncharacterized protein</fullName>
    </submittedName>
</protein>
<name>A0A2G5C840_AQUCA</name>